<evidence type="ECO:0000256" key="1">
    <source>
        <dbReference type="ARBA" id="ARBA00022603"/>
    </source>
</evidence>
<protein>
    <recommendedName>
        <fullName evidence="4">SET domain-containing protein</fullName>
    </recommendedName>
</protein>
<keyword evidence="2" id="KW-0808">Transferase</keyword>
<feature type="domain" description="SET" evidence="4">
    <location>
        <begin position="9"/>
        <end position="401"/>
    </location>
</feature>
<proteinExistence type="predicted"/>
<dbReference type="Gene3D" id="2.170.270.10">
    <property type="entry name" value="SET domain"/>
    <property type="match status" value="1"/>
</dbReference>
<name>A0ABN9XVQ6_9DINO</name>
<sequence>MFPLAAHQLPDAVRRIATPTAGASLEATRAFRKGDILWSEPPLMSLRHSFSQRCTDSCGQCMRPLGTLSSALSRLLSLQDKPNADYRIIERLLNDKTSDSLLSKHIPCPRGCNTCFCSTQCATEASASWHGTLCSLRGQQRVAWGEFVQFAMRHCEGFILAGLVYAAVISDIERGCLLESSMRRFWCFENEQIPWPDIARFGVDLRGEMSTQDWHARRAVALKESFQLLCMALQPEAEQQSPNVEVLFDETLYSKLCGQIELTTIWISVPITPCLRNDRMHPKLMAEIKRSGIDMLFKSLVLKAQEADNEYRVPMRPADGETRSFTLSDALDRLRNESVKNSDHCNVFPDVQGMGFFKHISYINHSCCPNVVLEYRSNSNAASVVACRDVNDGDELSLAYLDFTVPWRLGDRHKHLLEGYGFVCTCDRCVGEAKEFDCVARGKKRKYEAHTRGLEFRAARTILGRIDDRVRFDANSSP</sequence>
<evidence type="ECO:0000313" key="5">
    <source>
        <dbReference type="EMBL" id="CAK0902548.1"/>
    </source>
</evidence>
<dbReference type="PANTHER" id="PTHR46402">
    <property type="entry name" value="SET AND MYND DOMAIN-CONTAINING PROTEIN 5"/>
    <property type="match status" value="1"/>
</dbReference>
<dbReference type="Pfam" id="PF00856">
    <property type="entry name" value="SET"/>
    <property type="match status" value="1"/>
</dbReference>
<dbReference type="Proteomes" id="UP001189429">
    <property type="component" value="Unassembled WGS sequence"/>
</dbReference>
<accession>A0ABN9XVQ6</accession>
<reference evidence="5" key="1">
    <citation type="submission" date="2023-10" db="EMBL/GenBank/DDBJ databases">
        <authorList>
            <person name="Chen Y."/>
            <person name="Shah S."/>
            <person name="Dougan E. K."/>
            <person name="Thang M."/>
            <person name="Chan C."/>
        </authorList>
    </citation>
    <scope>NUCLEOTIDE SEQUENCE [LARGE SCALE GENOMIC DNA]</scope>
</reference>
<keyword evidence="3" id="KW-0949">S-adenosyl-L-methionine</keyword>
<comment type="caution">
    <text evidence="5">The sequence shown here is derived from an EMBL/GenBank/DDBJ whole genome shotgun (WGS) entry which is preliminary data.</text>
</comment>
<dbReference type="CDD" id="cd20071">
    <property type="entry name" value="SET_SMYD"/>
    <property type="match status" value="1"/>
</dbReference>
<dbReference type="PANTHER" id="PTHR46402:SF2">
    <property type="entry name" value="HISTONE-LYSINE N-TRIMETHYLTRANSFERASE SMYD5"/>
    <property type="match status" value="1"/>
</dbReference>
<dbReference type="EMBL" id="CAUYUJ010021086">
    <property type="protein sequence ID" value="CAK0902548.1"/>
    <property type="molecule type" value="Genomic_DNA"/>
</dbReference>
<evidence type="ECO:0000256" key="3">
    <source>
        <dbReference type="ARBA" id="ARBA00022691"/>
    </source>
</evidence>
<keyword evidence="6" id="KW-1185">Reference proteome</keyword>
<evidence type="ECO:0000259" key="4">
    <source>
        <dbReference type="PROSITE" id="PS50280"/>
    </source>
</evidence>
<evidence type="ECO:0000256" key="2">
    <source>
        <dbReference type="ARBA" id="ARBA00022679"/>
    </source>
</evidence>
<organism evidence="5 6">
    <name type="scientific">Prorocentrum cordatum</name>
    <dbReference type="NCBI Taxonomy" id="2364126"/>
    <lineage>
        <taxon>Eukaryota</taxon>
        <taxon>Sar</taxon>
        <taxon>Alveolata</taxon>
        <taxon>Dinophyceae</taxon>
        <taxon>Prorocentrales</taxon>
        <taxon>Prorocentraceae</taxon>
        <taxon>Prorocentrum</taxon>
    </lineage>
</organism>
<dbReference type="InterPro" id="IPR001214">
    <property type="entry name" value="SET_dom"/>
</dbReference>
<dbReference type="InterPro" id="IPR046341">
    <property type="entry name" value="SET_dom_sf"/>
</dbReference>
<dbReference type="PROSITE" id="PS50280">
    <property type="entry name" value="SET"/>
    <property type="match status" value="1"/>
</dbReference>
<gene>
    <name evidence="5" type="ORF">PCOR1329_LOCUS79137</name>
</gene>
<keyword evidence="1" id="KW-0489">Methyltransferase</keyword>
<dbReference type="SUPFAM" id="SSF82199">
    <property type="entry name" value="SET domain"/>
    <property type="match status" value="1"/>
</dbReference>
<evidence type="ECO:0000313" key="6">
    <source>
        <dbReference type="Proteomes" id="UP001189429"/>
    </source>
</evidence>